<keyword evidence="5 15" id="KW-0812">Transmembrane</keyword>
<evidence type="ECO:0000256" key="12">
    <source>
        <dbReference type="ARBA" id="ARBA00023136"/>
    </source>
</evidence>
<feature type="transmembrane region" description="Helical" evidence="15">
    <location>
        <begin position="79"/>
        <end position="104"/>
    </location>
</feature>
<evidence type="ECO:0000256" key="5">
    <source>
        <dbReference type="ARBA" id="ARBA00022692"/>
    </source>
</evidence>
<evidence type="ECO:0000256" key="6">
    <source>
        <dbReference type="ARBA" id="ARBA00022723"/>
    </source>
</evidence>
<dbReference type="InterPro" id="IPR017972">
    <property type="entry name" value="Cyt_P450_CS"/>
</dbReference>
<evidence type="ECO:0000313" key="18">
    <source>
        <dbReference type="Proteomes" id="UP000824890"/>
    </source>
</evidence>
<evidence type="ECO:0000256" key="3">
    <source>
        <dbReference type="ARBA" id="ARBA00010617"/>
    </source>
</evidence>
<dbReference type="Gene3D" id="3.10.20.10">
    <property type="match status" value="2"/>
</dbReference>
<keyword evidence="11" id="KW-0503">Monooxygenase</keyword>
<evidence type="ECO:0000256" key="11">
    <source>
        <dbReference type="ARBA" id="ARBA00023033"/>
    </source>
</evidence>
<evidence type="ECO:0000256" key="9">
    <source>
        <dbReference type="ARBA" id="ARBA00023002"/>
    </source>
</evidence>
<sequence length="3413" mass="388992">MTSGGVVEDEKNRSVATDYQHQQQPPHHPPPFQGVSNYPPPQQQPPPPGYPQPAQPYVSGYAVNGVTEHDRLPCCGIGIGWLLFILGFFFGAIPWYIGFFLFLFSRNPREKPGYIACAIGFHQYQVVGRALPTEKDVQPKIYRMKLWATNEVRAKSKFWYFLRKLKKVKKSNGQMLAINEIFEKNPTKIKNYGIWLRYQSRTGYHNMYKEFRDTTLNGAVEQMYTEMASRHRVRFPCIQIIKTATVPAKLCKRESTKQFHNSKIKFPLVFRKVRPPTRKLKTTYKASKPNLFIYDAIFSGLMETTFTTSTDKDPLAAKDLHCKAQLIEETKKGSELEMSFSVVAALVVVAAAAASLWTWRIVKYVWIKPKMLESHLRRQGLAGTPYTPLVGDIKRNVDMMMEARSKLINITDDITPRLLPLALKMFNSHGRSFFIWIGPVPAIMITNPEQIKEVFNKIYDFEKAATFPLFRLLAGGLASYKGDKWANHRRIINPAFHQEKIKNMVPPFYNCCSEVVCQWEKLVPDKETPCEVDVWPWLVNLTADVISHTAFGSSYKEGQRIFQLQGELAELVAQAFKKSYIPGLRFYPTKSNRRIKVIDREIDTILRGLVSKREKAKEAGEAVNNDLLGILLESNSEESQRNGMSVEEVMKECKLFYFAGQETTSVLLVWTMVLLSHYQDWQVKAREEVMQTLGGNNTKPDIDSLSNLKVMTMIFNEVLRLYPPVAQLKRAVNKEMKLGELTLPSGVQVYIPTALVHRDPELWGDDAAEFNPERFRDGLSKATKNQVSFFPFGWGPRICIGQSFALLEAKMAMALILQRFSFELSPSYVHAPQTVMTTHTSAVAVAAVVVAVTVLIWKGLNLAWFRPKKHEAYLKKRGLSGTPFTFLVGDALREASMVEQAKTRPISLNDDYTPRVMPMILQTVKDHGETCYMWMGPTASVIVTKPEHIKEVLNRVNDFPKPPVHPVVELFATGVALYSGEKWSKHRKIINPSFHLEKLKIMIPAFHESCIEIISKWERLVREQGSSAEIDVWPYLEDVTSDAISRTAFGSSYEEGKRIFELQEEQGRRLQIDREVKSRLGEIIKKRQRAMEAGEAPKNDLLGILLESNSGDHGMSTKDVIEECRLFNFAGQETTADLLVWTMIMLSHHQKWQDKVRQEILQMSMILNEVLRLYPPGILLGRTIEKETKLDEDVILPGGAQIVIPTLMVHRDPELWGEDVHEFKPERFADGIAKATKNQVSFLPFGWGPRFCPGQNFALMEAKMALVLMLRRFSFELSPSYIHAPHTVLTLHPQFGAPLIFHMLQDHIKDISPHAILHQDSQTLKTTKQMEILVSSLAIAAVLWWIWRTVEWVWIKPKMLESFLRSQGLVGTRYTPLVGDMRRNFSMLNEARSKPMKATDDLISIVMPYSFHMLNTYGKTFFTWLGPVPSITIMNPQLIKEVYNKVHDFPKTHTFPLVALIADGLANADGHKWAKHRKIINPAFHFEKIKNMVPTFQKSCSEVVFEWEKLVSDKGTSCEVDVWPWIVNLTGDVISRTAFGSSYKEGQRIFILQGELAKLIMQAQGKNYIPGYRHFPTRNNRRIKTIVREIQVILKGIISNREKARDAGEAPSDDLLGLLLESNLAQATGNGLTTEEILEECKLFYFAGQETTSVLLAWTMVLLSQHQDWQARAREEVIQVFGDREPDIEGINQLKVMMMIVYEVLRLYPPLIQMNRAIHKEIKLGDLTLPAGVQVNMPVLLIHRDNKLWGDDAAEFKPERFKDGISKATKNQICFLPFGWGPRICIGQNFALLEAKIALALILRRFSFELSPYYVHAPYTVITIHPHFDNSCVSNSFSSYSCCVVAWWTWRTLKWVWLKPKKLESYLRSQGLSGSPYTPLIGDLKRTFSMAMEARSKPIKLTDDISTRVVPFPLEMLKTHGRTYFTWLGTIPTVTIMDPELVKEVFNKVYDFQKPHTFPLGNVIAKGLANYDGEKWAKHRKIINPAFHLEKIKNMVPAFHQSCSEVVGKWDKIVSEKGSSCEVDVWPGLVSMTADVISRTAFGSSYKEGQRIFELQAELAQLIILAVLKAFVPGYLYLPTKGNRRIKAAAREIQVILRGIVNKRLRAREAGEAPSDDLLGILLESNLGQAKGNEMSTEDVMEECKLFYFAGQETTSVLLVWTMVLLSQHQDWQARARDEVKQVFGDKEPDTEGLNQLKVLTRAIHKEMKLGDLTLPGGAQISLPILLVHRDTQLWGEDAAEFKPERFKDGVSKATNGKVSFFPFAWGPRICIGQSFALLETKMALALILKRFSFGLSPSYVHAPYTVITLHPQFEKMEISIASATLSIAIAVVSWWLWRTLNWVWFKPKKLESYLRRQGLSGSPYTPLVGDLKRNFSLLKEARSKPIKLTDDITPRLVPYPLKMLKTHGRTYFTWLGPIPTITIMDPEQIKEVFNKVYDFPKTHTFPLARLIGTGLASYDGDKWAKHRRIINPAFHLEKIKNMVPAFHQSCSEVVGEWDKLVSDKGLSCEVDVWPGLVSMTADVISRTAFGSSYKEGQRIFELQAELAQLIIQAFRKHIIPGYRYLPTKENRMMKAKAREVQAILRGIVNKRLRAREAGEAPSDDLLGILLESNLGQVKGNGMSNEDVIEECKLFYFAGQETTSVLLVWTMVLLSQHQDWQAKAREEVKQVFGDKLPDIDGLNQLKVMTMILYEVLRLYPPVTQVSRAIHKEMKLGDLTLPGGVQISLPILLVQHDTELWGDDASEFKPERFKEGLSKATKSQVSFFPFAWGPRICIGQNFALLEAKMAMALILQRFSFELSPSYVHAPYTVITIHPQYGAHLILKKIYRDLCFIFNNYFSRDMDNSEVMLECYLKGHNLPGTPYTSLFGDLRSFIVLKKARTKPISLTDHIIQRLMPEIKMETSAASVTVSVAIVIVLWWVWRTLNWVWFKPKMLESYLRRQGLSGSPYTPLVGDVRRDYTMSMEARSKPIKITDDIIPRVVPFPSHMLKTYGRTFFTWRGPIPTITITDPEQIKEVFNKIYDFQKPHSFPLGRLIATGLFSYDGDKWAKHRRIINPAFHLEKIKNMVPAFHQSCSEVVGKWDKLVSDKGSSCEVDVWLGLVSMTADVISRTAFGSSYKEGQRIFELQAELALLLTQAFRRIFIPGYRYYPTKGNRRMKAAAREVQDILRGIVNKRLRARESGEAPSEDLLGTLLESNLGQTKGTGMSIADVIEECKLFYFAGQETTSVLLVWTMVMLSQHQDWQAKAREEVKQVFGDKEPDTEGLNHLKIMTMILYEVLRLYPPVIQLTRAIHKEMKLGDLTLPVGTHISLPVMLVQRDTNLWGNDAGEFKPDRFKDGVSKATKTQVSFIPFAWGPRICIGQNFAMLEAKMAMALILQRFSFELSPSYVHAPYNVFTLHPQFGAHLILHKL</sequence>
<dbReference type="Pfam" id="PF01775">
    <property type="entry name" value="Ribosomal_L18A"/>
    <property type="match status" value="1"/>
</dbReference>
<dbReference type="InterPro" id="IPR050665">
    <property type="entry name" value="Cytochrome_P450_Monooxygen"/>
</dbReference>
<dbReference type="InterPro" id="IPR002401">
    <property type="entry name" value="Cyt_P450_E_grp-I"/>
</dbReference>
<evidence type="ECO:0000259" key="16">
    <source>
        <dbReference type="Pfam" id="PF01775"/>
    </source>
</evidence>
<dbReference type="InterPro" id="IPR028877">
    <property type="entry name" value="Ribosomal_eL20"/>
</dbReference>
<evidence type="ECO:0000256" key="15">
    <source>
        <dbReference type="SAM" id="Phobius"/>
    </source>
</evidence>
<dbReference type="Pfam" id="PF00067">
    <property type="entry name" value="p450"/>
    <property type="match status" value="7"/>
</dbReference>
<dbReference type="InterPro" id="IPR036396">
    <property type="entry name" value="Cyt_P450_sf"/>
</dbReference>
<evidence type="ECO:0000256" key="2">
    <source>
        <dbReference type="ARBA" id="ARBA00004167"/>
    </source>
</evidence>
<feature type="region of interest" description="Disordered" evidence="14">
    <location>
        <begin position="1"/>
        <end position="54"/>
    </location>
</feature>
<protein>
    <recommendedName>
        <fullName evidence="16">Large ribosomal subunit protein eL20 domain-containing protein</fullName>
    </recommendedName>
</protein>
<dbReference type="InterPro" id="IPR001128">
    <property type="entry name" value="Cyt_P450"/>
</dbReference>
<dbReference type="EMBL" id="JAGKQM010000005">
    <property type="protein sequence ID" value="KAH0927242.1"/>
    <property type="molecule type" value="Genomic_DNA"/>
</dbReference>
<organism evidence="17 18">
    <name type="scientific">Brassica napus</name>
    <name type="common">Rape</name>
    <dbReference type="NCBI Taxonomy" id="3708"/>
    <lineage>
        <taxon>Eukaryota</taxon>
        <taxon>Viridiplantae</taxon>
        <taxon>Streptophyta</taxon>
        <taxon>Embryophyta</taxon>
        <taxon>Tracheophyta</taxon>
        <taxon>Spermatophyta</taxon>
        <taxon>Magnoliopsida</taxon>
        <taxon>eudicotyledons</taxon>
        <taxon>Gunneridae</taxon>
        <taxon>Pentapetalae</taxon>
        <taxon>rosids</taxon>
        <taxon>malvids</taxon>
        <taxon>Brassicales</taxon>
        <taxon>Brassicaceae</taxon>
        <taxon>Brassiceae</taxon>
        <taxon>Brassica</taxon>
    </lineage>
</organism>
<evidence type="ECO:0000313" key="17">
    <source>
        <dbReference type="EMBL" id="KAH0927242.1"/>
    </source>
</evidence>
<evidence type="ECO:0000256" key="8">
    <source>
        <dbReference type="ARBA" id="ARBA00022989"/>
    </source>
</evidence>
<name>A0ABQ8DD03_BRANA</name>
<comment type="cofactor">
    <cofactor evidence="1">
        <name>heme</name>
        <dbReference type="ChEBI" id="CHEBI:30413"/>
    </cofactor>
</comment>
<keyword evidence="13" id="KW-0687">Ribonucleoprotein</keyword>
<comment type="similarity">
    <text evidence="3">Belongs to the cytochrome P450 family.</text>
</comment>
<evidence type="ECO:0000256" key="1">
    <source>
        <dbReference type="ARBA" id="ARBA00001971"/>
    </source>
</evidence>
<feature type="compositionally biased region" description="Pro residues" evidence="14">
    <location>
        <begin position="26"/>
        <end position="54"/>
    </location>
</feature>
<accession>A0ABQ8DD03</accession>
<comment type="subcellular location">
    <subcellularLocation>
        <location evidence="2">Membrane</location>
        <topology evidence="2">Single-pass membrane protein</topology>
    </subcellularLocation>
</comment>
<dbReference type="InterPro" id="IPR023573">
    <property type="entry name" value="Ribosomal_eL20_dom"/>
</dbReference>
<evidence type="ECO:0000256" key="10">
    <source>
        <dbReference type="ARBA" id="ARBA00023004"/>
    </source>
</evidence>
<reference evidence="17 18" key="1">
    <citation type="submission" date="2021-05" db="EMBL/GenBank/DDBJ databases">
        <title>Genome Assembly of Synthetic Allotetraploid Brassica napus Reveals Homoeologous Exchanges between Subgenomes.</title>
        <authorList>
            <person name="Davis J.T."/>
        </authorList>
    </citation>
    <scope>NUCLEOTIDE SEQUENCE [LARGE SCALE GENOMIC DNA]</scope>
    <source>
        <strain evidence="18">cv. Da-Ae</strain>
        <tissue evidence="17">Seedling</tissue>
    </source>
</reference>
<proteinExistence type="inferred from homology"/>
<keyword evidence="9" id="KW-0560">Oxidoreductase</keyword>
<dbReference type="PROSITE" id="PS00086">
    <property type="entry name" value="CYTOCHROME_P450"/>
    <property type="match status" value="3"/>
</dbReference>
<keyword evidence="12 15" id="KW-0472">Membrane</keyword>
<dbReference type="PANTHER" id="PTHR24282">
    <property type="entry name" value="CYTOCHROME P450 FAMILY MEMBER"/>
    <property type="match status" value="1"/>
</dbReference>
<dbReference type="PRINTS" id="PR00463">
    <property type="entry name" value="EP450I"/>
</dbReference>
<dbReference type="Proteomes" id="UP000824890">
    <property type="component" value="Unassembled WGS sequence"/>
</dbReference>
<dbReference type="CDD" id="cd20642">
    <property type="entry name" value="CYP72"/>
    <property type="match status" value="5"/>
</dbReference>
<evidence type="ECO:0000256" key="13">
    <source>
        <dbReference type="ARBA" id="ARBA00023274"/>
    </source>
</evidence>
<keyword evidence="4" id="KW-0349">Heme</keyword>
<dbReference type="HAMAP" id="MF_00273">
    <property type="entry name" value="Ribosomal_eL20"/>
    <property type="match status" value="1"/>
</dbReference>
<comment type="caution">
    <text evidence="17">The sequence shown here is derived from an EMBL/GenBank/DDBJ whole genome shotgun (WGS) entry which is preliminary data.</text>
</comment>
<keyword evidence="10" id="KW-0408">Iron</keyword>
<dbReference type="SUPFAM" id="SSF160374">
    <property type="entry name" value="RplX-like"/>
    <property type="match status" value="1"/>
</dbReference>
<keyword evidence="7" id="KW-0689">Ribosomal protein</keyword>
<feature type="domain" description="Large ribosomal subunit protein eL20" evidence="16">
    <location>
        <begin position="122"/>
        <end position="243"/>
    </location>
</feature>
<keyword evidence="18" id="KW-1185">Reference proteome</keyword>
<evidence type="ECO:0000256" key="14">
    <source>
        <dbReference type="SAM" id="MobiDB-lite"/>
    </source>
</evidence>
<dbReference type="PANTHER" id="PTHR24282:SF255">
    <property type="entry name" value="CYTOCHROME P450 72A11-RELATED"/>
    <property type="match status" value="1"/>
</dbReference>
<keyword evidence="6" id="KW-0479">Metal-binding</keyword>
<evidence type="ECO:0000256" key="7">
    <source>
        <dbReference type="ARBA" id="ARBA00022980"/>
    </source>
</evidence>
<dbReference type="Gene3D" id="1.10.630.10">
    <property type="entry name" value="Cytochrome P450"/>
    <property type="match status" value="6"/>
</dbReference>
<evidence type="ECO:0000256" key="4">
    <source>
        <dbReference type="ARBA" id="ARBA00022617"/>
    </source>
</evidence>
<dbReference type="PRINTS" id="PR00385">
    <property type="entry name" value="P450"/>
</dbReference>
<gene>
    <name evidence="17" type="ORF">HID58_019498</name>
</gene>
<dbReference type="SUPFAM" id="SSF48264">
    <property type="entry name" value="Cytochrome P450"/>
    <property type="match status" value="6"/>
</dbReference>
<feature type="transmembrane region" description="Helical" evidence="15">
    <location>
        <begin position="340"/>
        <end position="359"/>
    </location>
</feature>
<keyword evidence="8 15" id="KW-1133">Transmembrane helix</keyword>